<protein>
    <recommendedName>
        <fullName evidence="3">Secreted protein</fullName>
    </recommendedName>
</protein>
<dbReference type="Proteomes" id="UP001054837">
    <property type="component" value="Unassembled WGS sequence"/>
</dbReference>
<evidence type="ECO:0000313" key="2">
    <source>
        <dbReference type="Proteomes" id="UP001054837"/>
    </source>
</evidence>
<dbReference type="EMBL" id="BPLQ01002554">
    <property type="protein sequence ID" value="GIX93945.1"/>
    <property type="molecule type" value="Genomic_DNA"/>
</dbReference>
<evidence type="ECO:0000313" key="1">
    <source>
        <dbReference type="EMBL" id="GIX93945.1"/>
    </source>
</evidence>
<comment type="caution">
    <text evidence="1">The sequence shown here is derived from an EMBL/GenBank/DDBJ whole genome shotgun (WGS) entry which is preliminary data.</text>
</comment>
<gene>
    <name evidence="1" type="ORF">CDAR_260301</name>
</gene>
<reference evidence="1 2" key="1">
    <citation type="submission" date="2021-06" db="EMBL/GenBank/DDBJ databases">
        <title>Caerostris darwini draft genome.</title>
        <authorList>
            <person name="Kono N."/>
            <person name="Arakawa K."/>
        </authorList>
    </citation>
    <scope>NUCLEOTIDE SEQUENCE [LARGE SCALE GENOMIC DNA]</scope>
</reference>
<evidence type="ECO:0008006" key="3">
    <source>
        <dbReference type="Google" id="ProtNLM"/>
    </source>
</evidence>
<organism evidence="1 2">
    <name type="scientific">Caerostris darwini</name>
    <dbReference type="NCBI Taxonomy" id="1538125"/>
    <lineage>
        <taxon>Eukaryota</taxon>
        <taxon>Metazoa</taxon>
        <taxon>Ecdysozoa</taxon>
        <taxon>Arthropoda</taxon>
        <taxon>Chelicerata</taxon>
        <taxon>Arachnida</taxon>
        <taxon>Araneae</taxon>
        <taxon>Araneomorphae</taxon>
        <taxon>Entelegynae</taxon>
        <taxon>Araneoidea</taxon>
        <taxon>Araneidae</taxon>
        <taxon>Caerostris</taxon>
    </lineage>
</organism>
<proteinExistence type="predicted"/>
<sequence>MGNSLYPTLFLISFCRSLPIPAVTGAFHSAISPQLFRQNGDNRAKNTKQSGLIPTIDRSDRQYLTIFSPKSFRRKFIFPKRPPVPSGGQEMLTK</sequence>
<dbReference type="AlphaFoldDB" id="A0AAV4PBG7"/>
<name>A0AAV4PBG7_9ARAC</name>
<keyword evidence="2" id="KW-1185">Reference proteome</keyword>
<accession>A0AAV4PBG7</accession>